<protein>
    <submittedName>
        <fullName evidence="2">Uncharacterized protein</fullName>
    </submittedName>
</protein>
<feature type="transmembrane region" description="Helical" evidence="1">
    <location>
        <begin position="77"/>
        <end position="95"/>
    </location>
</feature>
<sequence length="200" mass="21468">MGIGGEQAKANNATQLHYTNFRNTVAILATSRAAALPSFLTMILASTLAATLLSGLLSVLLAATVALTWLPRFADRMVAFAVGLLLAFAFTEQIGTRSPNPEARNLASFPSVSPFVSTATRKPQVPHCTQQFGGAGHYMLRLPIPITVGTFAALELLMFRVDAEICEEAAHPRRPGLVQIELAAKHCVVRGPQMKLMPPF</sequence>
<proteinExistence type="predicted"/>
<accession>F5XW25</accession>
<evidence type="ECO:0000313" key="2">
    <source>
        <dbReference type="EMBL" id="AEG94128.1"/>
    </source>
</evidence>
<organism evidence="2 3">
    <name type="scientific">Ramlibacter tataouinensis (strain ATCC BAA-407 / DSM 14655 / LMG 21543 / TTB310)</name>
    <dbReference type="NCBI Taxonomy" id="365046"/>
    <lineage>
        <taxon>Bacteria</taxon>
        <taxon>Pseudomonadati</taxon>
        <taxon>Pseudomonadota</taxon>
        <taxon>Betaproteobacteria</taxon>
        <taxon>Burkholderiales</taxon>
        <taxon>Comamonadaceae</taxon>
        <taxon>Ramlibacter</taxon>
    </lineage>
</organism>
<keyword evidence="3" id="KW-1185">Reference proteome</keyword>
<dbReference type="KEGG" id="rta:Rta_30190"/>
<dbReference type="EMBL" id="CP000245">
    <property type="protein sequence ID" value="AEG94128.1"/>
    <property type="molecule type" value="Genomic_DNA"/>
</dbReference>
<dbReference type="RefSeq" id="WP_013902359.1">
    <property type="nucleotide sequence ID" value="NC_015677.1"/>
</dbReference>
<reference evidence="2 3" key="2">
    <citation type="journal article" date="2011" name="PLoS ONE">
        <title>The Cyst-Dividing Bacterium Ramlibacter tataouinensis TTB310 Genome Reveals a Well-Stocked Toolbox for Adaptation to a Desert Environment.</title>
        <authorList>
            <person name="De Luca G."/>
            <person name="Barakat M."/>
            <person name="Ortet P."/>
            <person name="Fochesato S."/>
            <person name="Jourlin-Castelli C."/>
            <person name="Ansaldi M."/>
            <person name="Py B."/>
            <person name="Fichant G."/>
            <person name="Coutinho P.M."/>
            <person name="Voulhoux R."/>
            <person name="Bastien O."/>
            <person name="Marechal E."/>
            <person name="Henrissat B."/>
            <person name="Quentin Y."/>
            <person name="Noirot P."/>
            <person name="Filloux A."/>
            <person name="Mejean V."/>
            <person name="Dubow M.S."/>
            <person name="Barras F."/>
            <person name="Barbe V."/>
            <person name="Weissenbach J."/>
            <person name="Mihalcescu I."/>
            <person name="Vermeglio A."/>
            <person name="Achouak W."/>
            <person name="Heulin T."/>
        </authorList>
    </citation>
    <scope>NUCLEOTIDE SEQUENCE [LARGE SCALE GENOMIC DNA]</scope>
    <source>
        <strain evidence="3">ATCC BAA-407 / DSM 14655 / LMG 21543 / TTB310</strain>
    </source>
</reference>
<dbReference type="Proteomes" id="UP000008385">
    <property type="component" value="Chromosome"/>
</dbReference>
<reference evidence="3" key="1">
    <citation type="submission" date="2006-01" db="EMBL/GenBank/DDBJ databases">
        <title>Genome of the cyst-dividing bacterium Ramlibacter tataouinensis.</title>
        <authorList>
            <person name="Barakat M."/>
            <person name="Ortet P."/>
            <person name="De Luca G."/>
            <person name="Jourlin-Castelli C."/>
            <person name="Ansaldi M."/>
            <person name="Py B."/>
            <person name="Fichant G."/>
            <person name="Coutinho P."/>
            <person name="Voulhoux R."/>
            <person name="Bastien O."/>
            <person name="Roy S."/>
            <person name="Marechal E."/>
            <person name="Henrissat B."/>
            <person name="Quentin Y."/>
            <person name="Noirot P."/>
            <person name="Filloux A."/>
            <person name="Mejean V."/>
            <person name="DuBow M."/>
            <person name="Barras F."/>
            <person name="Heulin T."/>
        </authorList>
    </citation>
    <scope>NUCLEOTIDE SEQUENCE [LARGE SCALE GENOMIC DNA]</scope>
    <source>
        <strain evidence="3">ATCC BAA-407 / DSM 14655 / LMG 21543 / TTB310</strain>
    </source>
</reference>
<dbReference type="AlphaFoldDB" id="F5XW25"/>
<keyword evidence="1" id="KW-0472">Membrane</keyword>
<evidence type="ECO:0000256" key="1">
    <source>
        <dbReference type="SAM" id="Phobius"/>
    </source>
</evidence>
<dbReference type="HOGENOM" id="CLU_1365283_0_0_4"/>
<keyword evidence="1" id="KW-0812">Transmembrane</keyword>
<evidence type="ECO:0000313" key="3">
    <source>
        <dbReference type="Proteomes" id="UP000008385"/>
    </source>
</evidence>
<dbReference type="STRING" id="365046.Rta_30190"/>
<feature type="transmembrane region" description="Helical" evidence="1">
    <location>
        <begin position="39"/>
        <end position="70"/>
    </location>
</feature>
<keyword evidence="1" id="KW-1133">Transmembrane helix</keyword>
<gene>
    <name evidence="2" type="ordered locus">Rta_30190</name>
</gene>
<name>F5XW25_RAMTT</name>